<proteinExistence type="predicted"/>
<name>A0A2H0YQ02_9BACT</name>
<reference evidence="3" key="1">
    <citation type="submission" date="2017-09" db="EMBL/GenBank/DDBJ databases">
        <title>Depth-based differentiation of microbial function through sediment-hosted aquifers and enrichment of novel symbionts in the deep terrestrial subsurface.</title>
        <authorList>
            <person name="Probst A.J."/>
            <person name="Ladd B."/>
            <person name="Jarett J.K."/>
            <person name="Geller-Mcgrath D.E."/>
            <person name="Sieber C.M.K."/>
            <person name="Emerson J.B."/>
            <person name="Anantharaman K."/>
            <person name="Thomas B.C."/>
            <person name="Malmstrom R."/>
            <person name="Stieglmeier M."/>
            <person name="Klingl A."/>
            <person name="Woyke T."/>
            <person name="Ryan C.M."/>
            <person name="Banfield J.F."/>
        </authorList>
    </citation>
    <scope>NUCLEOTIDE SEQUENCE [LARGE SCALE GENOMIC DNA]</scope>
</reference>
<dbReference type="InterPro" id="IPR011009">
    <property type="entry name" value="Kinase-like_dom_sf"/>
</dbReference>
<comment type="caution">
    <text evidence="2">The sequence shown here is derived from an EMBL/GenBank/DDBJ whole genome shotgun (WGS) entry which is preliminary data.</text>
</comment>
<dbReference type="AlphaFoldDB" id="A0A2H0YQ02"/>
<gene>
    <name evidence="2" type="ORF">COT26_02815</name>
</gene>
<evidence type="ECO:0000259" key="1">
    <source>
        <dbReference type="Pfam" id="PF01636"/>
    </source>
</evidence>
<dbReference type="Proteomes" id="UP000236845">
    <property type="component" value="Unassembled WGS sequence"/>
</dbReference>
<evidence type="ECO:0000313" key="3">
    <source>
        <dbReference type="Proteomes" id="UP000236845"/>
    </source>
</evidence>
<feature type="non-terminal residue" evidence="2">
    <location>
        <position position="1"/>
    </location>
</feature>
<sequence length="199" mass="22987">QALLAYGNLKVPKSVKKQLRLKPTANNFSDRFRGYLQGGQKNILLKYLNNAELEAAARIIAFHQMGMRLKSQTALSHGNLSTNNLIIHQQDFAILDWEHVQLASPAYDAAEIWVKEFSKAPWRNHLALRLTKNQANSQAFSWLFCIEVLLFCLRDLLLHDRILHELHSPKRKKLVKKLLNYYVRTFRASLHGFPSLLKS</sequence>
<protein>
    <recommendedName>
        <fullName evidence="1">Aminoglycoside phosphotransferase domain-containing protein</fullName>
    </recommendedName>
</protein>
<organism evidence="2 3">
    <name type="scientific">Candidatus Kerfeldbacteria bacterium CG08_land_8_20_14_0_20_43_14</name>
    <dbReference type="NCBI Taxonomy" id="2014246"/>
    <lineage>
        <taxon>Bacteria</taxon>
        <taxon>Candidatus Kerfeldiibacteriota</taxon>
    </lineage>
</organism>
<accession>A0A2H0YQ02</accession>
<feature type="domain" description="Aminoglycoside phosphotransferase" evidence="1">
    <location>
        <begin position="37"/>
        <end position="121"/>
    </location>
</feature>
<dbReference type="Pfam" id="PF01636">
    <property type="entry name" value="APH"/>
    <property type="match status" value="1"/>
</dbReference>
<dbReference type="EMBL" id="PEXW01000063">
    <property type="protein sequence ID" value="PIS40540.1"/>
    <property type="molecule type" value="Genomic_DNA"/>
</dbReference>
<evidence type="ECO:0000313" key="2">
    <source>
        <dbReference type="EMBL" id="PIS40540.1"/>
    </source>
</evidence>
<dbReference type="SUPFAM" id="SSF56112">
    <property type="entry name" value="Protein kinase-like (PK-like)"/>
    <property type="match status" value="1"/>
</dbReference>
<dbReference type="InterPro" id="IPR002575">
    <property type="entry name" value="Aminoglycoside_PTrfase"/>
</dbReference>
<dbReference type="Gene3D" id="3.90.1200.10">
    <property type="match status" value="1"/>
</dbReference>